<keyword evidence="1" id="KW-0472">Membrane</keyword>
<proteinExistence type="predicted"/>
<comment type="caution">
    <text evidence="2">The sequence shown here is derived from an EMBL/GenBank/DDBJ whole genome shotgun (WGS) entry which is preliminary data.</text>
</comment>
<keyword evidence="1" id="KW-1133">Transmembrane helix</keyword>
<dbReference type="EMBL" id="JBHSAY010000009">
    <property type="protein sequence ID" value="MFC4132872.1"/>
    <property type="molecule type" value="Genomic_DNA"/>
</dbReference>
<sequence length="45" mass="5032">MRRLTLLADTPGQGWSEQGYLRLVGIAIGVAILWFAIRSIFGKKK</sequence>
<keyword evidence="3" id="KW-1185">Reference proteome</keyword>
<accession>A0ABV8LPB6</accession>
<dbReference type="RefSeq" id="WP_253752362.1">
    <property type="nucleotide sequence ID" value="NZ_JAMZDZ010000001.1"/>
</dbReference>
<evidence type="ECO:0000256" key="1">
    <source>
        <dbReference type="SAM" id="Phobius"/>
    </source>
</evidence>
<organism evidence="2 3">
    <name type="scientific">Hamadaea flava</name>
    <dbReference type="NCBI Taxonomy" id="1742688"/>
    <lineage>
        <taxon>Bacteria</taxon>
        <taxon>Bacillati</taxon>
        <taxon>Actinomycetota</taxon>
        <taxon>Actinomycetes</taxon>
        <taxon>Micromonosporales</taxon>
        <taxon>Micromonosporaceae</taxon>
        <taxon>Hamadaea</taxon>
    </lineage>
</organism>
<evidence type="ECO:0000313" key="3">
    <source>
        <dbReference type="Proteomes" id="UP001595816"/>
    </source>
</evidence>
<dbReference type="Proteomes" id="UP001595816">
    <property type="component" value="Unassembled WGS sequence"/>
</dbReference>
<gene>
    <name evidence="2" type="ORF">ACFOZ4_19865</name>
</gene>
<keyword evidence="1" id="KW-0812">Transmembrane</keyword>
<name>A0ABV8LPB6_9ACTN</name>
<protein>
    <submittedName>
        <fullName evidence="2">Uncharacterized protein</fullName>
    </submittedName>
</protein>
<reference evidence="3" key="1">
    <citation type="journal article" date="2019" name="Int. J. Syst. Evol. Microbiol.">
        <title>The Global Catalogue of Microorganisms (GCM) 10K type strain sequencing project: providing services to taxonomists for standard genome sequencing and annotation.</title>
        <authorList>
            <consortium name="The Broad Institute Genomics Platform"/>
            <consortium name="The Broad Institute Genome Sequencing Center for Infectious Disease"/>
            <person name="Wu L."/>
            <person name="Ma J."/>
        </authorList>
    </citation>
    <scope>NUCLEOTIDE SEQUENCE [LARGE SCALE GENOMIC DNA]</scope>
    <source>
        <strain evidence="3">CGMCC 4.7289</strain>
    </source>
</reference>
<evidence type="ECO:0000313" key="2">
    <source>
        <dbReference type="EMBL" id="MFC4132872.1"/>
    </source>
</evidence>
<feature type="transmembrane region" description="Helical" evidence="1">
    <location>
        <begin position="20"/>
        <end position="41"/>
    </location>
</feature>